<dbReference type="RefSeq" id="WP_092584905.1">
    <property type="nucleotide sequence ID" value="NZ_FMTM01000002.1"/>
</dbReference>
<reference evidence="3 4" key="1">
    <citation type="submission" date="2016-10" db="EMBL/GenBank/DDBJ databases">
        <authorList>
            <person name="de Groot N.N."/>
        </authorList>
    </citation>
    <scope>NUCLEOTIDE SEQUENCE [LARGE SCALE GENOMIC DNA]</scope>
    <source>
        <strain evidence="3 4">CGMCC 1.3401</strain>
    </source>
</reference>
<feature type="domain" description="Lipocalin-like" evidence="2">
    <location>
        <begin position="29"/>
        <end position="134"/>
    </location>
</feature>
<dbReference type="AlphaFoldDB" id="A0A1G4R218"/>
<evidence type="ECO:0000313" key="3">
    <source>
        <dbReference type="EMBL" id="SCW50943.1"/>
    </source>
</evidence>
<dbReference type="Proteomes" id="UP000199542">
    <property type="component" value="Unassembled WGS sequence"/>
</dbReference>
<sequence length="146" mass="15907">MNNFKITIIAMAVAVSSPAFANDEKGSIVGAWNMTSLQFTDASGRQNTIPYSGQVIFSKSGTLSVQAMNPDASAEPTPYTANGYEAYYGPVEVDEARKTFAITVGSSLVRNLIGQRLERNFEVTEDQLVITPTNAAEGWRVTYERL</sequence>
<gene>
    <name evidence="3" type="ORF">SAMN02927900_02218</name>
</gene>
<proteinExistence type="predicted"/>
<evidence type="ECO:0000313" key="4">
    <source>
        <dbReference type="Proteomes" id="UP000199542"/>
    </source>
</evidence>
<feature type="chain" id="PRO_5011763371" evidence="1">
    <location>
        <begin position="22"/>
        <end position="146"/>
    </location>
</feature>
<keyword evidence="1" id="KW-0732">Signal</keyword>
<evidence type="ECO:0000259" key="2">
    <source>
        <dbReference type="Pfam" id="PF13924"/>
    </source>
</evidence>
<protein>
    <submittedName>
        <fullName evidence="3">Lipocalin-like domain-containing protein</fullName>
    </submittedName>
</protein>
<evidence type="ECO:0000256" key="1">
    <source>
        <dbReference type="SAM" id="SignalP"/>
    </source>
</evidence>
<dbReference type="Pfam" id="PF13924">
    <property type="entry name" value="Lipocalin_5"/>
    <property type="match status" value="1"/>
</dbReference>
<dbReference type="EMBL" id="FMTM01000002">
    <property type="protein sequence ID" value="SCW50943.1"/>
    <property type="molecule type" value="Genomic_DNA"/>
</dbReference>
<name>A0A1G4R218_9HYPH</name>
<feature type="signal peptide" evidence="1">
    <location>
        <begin position="1"/>
        <end position="21"/>
    </location>
</feature>
<organism evidence="3 4">
    <name type="scientific">Rhizobium mongolense subsp. loessense</name>
    <dbReference type="NCBI Taxonomy" id="158890"/>
    <lineage>
        <taxon>Bacteria</taxon>
        <taxon>Pseudomonadati</taxon>
        <taxon>Pseudomonadota</taxon>
        <taxon>Alphaproteobacteria</taxon>
        <taxon>Hyphomicrobiales</taxon>
        <taxon>Rhizobiaceae</taxon>
        <taxon>Rhizobium/Agrobacterium group</taxon>
        <taxon>Rhizobium</taxon>
    </lineage>
</organism>
<accession>A0A1G4R218</accession>
<dbReference type="InterPro" id="IPR024311">
    <property type="entry name" value="Lipocalin-like"/>
</dbReference>